<gene>
    <name evidence="5 6 7" type="primary">RAD9A</name>
</gene>
<dbReference type="RefSeq" id="XP_020661657.2">
    <property type="nucleotide sequence ID" value="XM_020805998.2"/>
</dbReference>
<evidence type="ECO:0000256" key="2">
    <source>
        <dbReference type="PIRNR" id="PIRNR009303"/>
    </source>
</evidence>
<dbReference type="Proteomes" id="UP001652642">
    <property type="component" value="Chromosome 1"/>
</dbReference>
<evidence type="ECO:0000313" key="4">
    <source>
        <dbReference type="Proteomes" id="UP001652642"/>
    </source>
</evidence>
<organism evidence="4 7">
    <name type="scientific">Pogona vitticeps</name>
    <name type="common">central bearded dragon</name>
    <dbReference type="NCBI Taxonomy" id="103695"/>
    <lineage>
        <taxon>Eukaryota</taxon>
        <taxon>Metazoa</taxon>
        <taxon>Chordata</taxon>
        <taxon>Craniata</taxon>
        <taxon>Vertebrata</taxon>
        <taxon>Euteleostomi</taxon>
        <taxon>Lepidosauria</taxon>
        <taxon>Squamata</taxon>
        <taxon>Bifurcata</taxon>
        <taxon>Unidentata</taxon>
        <taxon>Episquamata</taxon>
        <taxon>Toxicofera</taxon>
        <taxon>Iguania</taxon>
        <taxon>Acrodonta</taxon>
        <taxon>Agamidae</taxon>
        <taxon>Amphibolurinae</taxon>
        <taxon>Pogona</taxon>
    </lineage>
</organism>
<dbReference type="PANTHER" id="PTHR15237:SF1">
    <property type="entry name" value="CELL CYCLE CHECKPOINT CONTROL PROTEIN RAD9A"/>
    <property type="match status" value="1"/>
</dbReference>
<dbReference type="PIRSF" id="PIRSF009303">
    <property type="entry name" value="Cell_cycle_RAD9"/>
    <property type="match status" value="1"/>
</dbReference>
<evidence type="ECO:0000256" key="1">
    <source>
        <dbReference type="ARBA" id="ARBA00008494"/>
    </source>
</evidence>
<dbReference type="InterPro" id="IPR007268">
    <property type="entry name" value="Rad9/Ddc1"/>
</dbReference>
<dbReference type="InterPro" id="IPR046938">
    <property type="entry name" value="DNA_clamp_sf"/>
</dbReference>
<reference evidence="4 5" key="1">
    <citation type="submission" date="2025-05" db="UniProtKB">
        <authorList>
            <consortium name="RefSeq"/>
        </authorList>
    </citation>
    <scope>NUCLEOTIDE SEQUENCE [LARGE SCALE GENOMIC DNA]</scope>
</reference>
<dbReference type="OrthoDB" id="60092at2759"/>
<feature type="region of interest" description="Disordered" evidence="3">
    <location>
        <begin position="312"/>
        <end position="349"/>
    </location>
</feature>
<dbReference type="RefSeq" id="XP_020661654.2">
    <property type="nucleotide sequence ID" value="XM_020805995.2"/>
</dbReference>
<evidence type="ECO:0000313" key="5">
    <source>
        <dbReference type="RefSeq" id="XP_020661654.2"/>
    </source>
</evidence>
<dbReference type="GeneID" id="110085632"/>
<dbReference type="Gene3D" id="3.70.10.10">
    <property type="match status" value="1"/>
</dbReference>
<keyword evidence="4" id="KW-1185">Reference proteome</keyword>
<evidence type="ECO:0000313" key="7">
    <source>
        <dbReference type="RefSeq" id="XP_020661657.2"/>
    </source>
</evidence>
<accession>A0A6J0ULR9</accession>
<dbReference type="Pfam" id="PF04139">
    <property type="entry name" value="Rad9"/>
    <property type="match status" value="1"/>
</dbReference>
<protein>
    <recommendedName>
        <fullName evidence="2">Cell cycle checkpoint control protein</fullName>
    </recommendedName>
</protein>
<comment type="similarity">
    <text evidence="1 2">Belongs to the rad9 family.</text>
</comment>
<name>A0A6J0ULR9_9SAUR</name>
<proteinExistence type="inferred from homology"/>
<dbReference type="PANTHER" id="PTHR15237">
    <property type="entry name" value="DNA REPAIR PROTEIN RAD9"/>
    <property type="match status" value="1"/>
</dbReference>
<sequence>MKCVVTGGNVKVLGKAVHSLSRIGDEIYIEPLQEGLSLRAINPSHSAYACFLFAPLFFQQYQPGESGSNPDVGAFRCKVHMKSFLSVFRSLPSLEKTVEKCLISLNARASRFRVQLHCKYGVVKTHDLSFQECESLQADFDTAQCAHTLRASPRLLADAVVHFPLTLAEVILSASPAGKVSLRSYLEEETELSRTMVTELCLSEEEFQAFHIKQETQITFCLKEFRGLLSFAESSNLPLNIYFDIPGRPAIFTMEDPVLTVHLVLATLVEPESPSSQVTSCTPKPLAPAHDFTTDDIDDYMIAMETTCGGMEGAGLSPSPTFPLKLTSSGAQESDSDHEGSIPGTPPQKRFRSLFFGSVLSQSQSAVQSSLSQEVLAEDSEGES</sequence>
<evidence type="ECO:0000256" key="3">
    <source>
        <dbReference type="SAM" id="MobiDB-lite"/>
    </source>
</evidence>
<dbReference type="SUPFAM" id="SSF55979">
    <property type="entry name" value="DNA clamp"/>
    <property type="match status" value="1"/>
</dbReference>
<evidence type="ECO:0000313" key="6">
    <source>
        <dbReference type="RefSeq" id="XP_020661656.2"/>
    </source>
</evidence>
<dbReference type="RefSeq" id="XP_020661656.2">
    <property type="nucleotide sequence ID" value="XM_020805997.2"/>
</dbReference>
<dbReference type="InterPro" id="IPR026584">
    <property type="entry name" value="Rad9"/>
</dbReference>
<dbReference type="CDD" id="cd00577">
    <property type="entry name" value="PCNA"/>
    <property type="match status" value="1"/>
</dbReference>